<dbReference type="RefSeq" id="WP_038092806.1">
    <property type="nucleotide sequence ID" value="NZ_JHEG04000001.1"/>
</dbReference>
<keyword evidence="2" id="KW-1133">Transmembrane helix</keyword>
<reference evidence="4" key="2">
    <citation type="submission" date="2019-11" db="EMBL/GenBank/DDBJ databases">
        <title>Improved Assembly of Tolypothrix boutellei genome.</title>
        <authorList>
            <person name="Sarangi A.N."/>
            <person name="Mukherjee M."/>
            <person name="Ghosh S."/>
            <person name="Singh D."/>
            <person name="Das A."/>
            <person name="Kant S."/>
            <person name="Prusty A."/>
            <person name="Tripathy S."/>
        </authorList>
    </citation>
    <scope>NUCLEOTIDE SEQUENCE</scope>
    <source>
        <strain evidence="4">VB521301</strain>
    </source>
</reference>
<comment type="caution">
    <text evidence="5">The sequence shown here is derived from an EMBL/GenBank/DDBJ whole genome shotgun (WGS) entry which is preliminary data.</text>
</comment>
<reference evidence="5" key="1">
    <citation type="journal article" date="2015" name="Genome Announc.">
        <title>Draft Genome Sequence of Tolypothrix boutellei Strain VB521301.</title>
        <authorList>
            <person name="Chandrababunaidu M.M."/>
            <person name="Singh D."/>
            <person name="Sen D."/>
            <person name="Bhan S."/>
            <person name="Das S."/>
            <person name="Gupta A."/>
            <person name="Adhikary S.P."/>
            <person name="Tripathy S."/>
        </authorList>
    </citation>
    <scope>NUCLEOTIDE SEQUENCE</scope>
    <source>
        <strain evidence="5">VB521301</strain>
    </source>
</reference>
<feature type="region of interest" description="Disordered" evidence="1">
    <location>
        <begin position="438"/>
        <end position="471"/>
    </location>
</feature>
<protein>
    <submittedName>
        <fullName evidence="4">DUF3131 domain-containing protein</fullName>
    </submittedName>
</protein>
<keyword evidence="2" id="KW-0812">Transmembrane</keyword>
<name>A0A0C1R2R1_9CYAN</name>
<dbReference type="OrthoDB" id="9147113at2"/>
<feature type="compositionally biased region" description="Polar residues" evidence="1">
    <location>
        <begin position="438"/>
        <end position="451"/>
    </location>
</feature>
<feature type="transmembrane region" description="Helical" evidence="2">
    <location>
        <begin position="14"/>
        <end position="33"/>
    </location>
</feature>
<keyword evidence="6" id="KW-1185">Reference proteome</keyword>
<evidence type="ECO:0000256" key="2">
    <source>
        <dbReference type="SAM" id="Phobius"/>
    </source>
</evidence>
<evidence type="ECO:0000259" key="3">
    <source>
        <dbReference type="Pfam" id="PF11329"/>
    </source>
</evidence>
<feature type="compositionally biased region" description="Low complexity" evidence="1">
    <location>
        <begin position="452"/>
        <end position="471"/>
    </location>
</feature>
<feature type="domain" description="DUF3131" evidence="3">
    <location>
        <begin position="507"/>
        <end position="877"/>
    </location>
</feature>
<accession>A0A0C1R2R1</accession>
<evidence type="ECO:0000313" key="6">
    <source>
        <dbReference type="Proteomes" id="UP000029738"/>
    </source>
</evidence>
<dbReference type="Proteomes" id="UP000029738">
    <property type="component" value="Unassembled WGS sequence"/>
</dbReference>
<dbReference type="EMBL" id="JHEG04000001">
    <property type="protein sequence ID" value="KAF3890135.1"/>
    <property type="molecule type" value="Genomic_DNA"/>
</dbReference>
<gene>
    <name evidence="5" type="ORF">DA73_0234900</name>
    <name evidence="4" type="ORF">DA73_0400035275</name>
</gene>
<dbReference type="EMBL" id="JHEG02000059">
    <property type="protein sequence ID" value="KIE06555.1"/>
    <property type="molecule type" value="Genomic_DNA"/>
</dbReference>
<dbReference type="Pfam" id="PF11329">
    <property type="entry name" value="DUF3131"/>
    <property type="match status" value="2"/>
</dbReference>
<evidence type="ECO:0000313" key="5">
    <source>
        <dbReference type="EMBL" id="KIE06555.1"/>
    </source>
</evidence>
<dbReference type="Gene3D" id="1.50.10.140">
    <property type="match status" value="2"/>
</dbReference>
<keyword evidence="2" id="KW-0472">Membrane</keyword>
<evidence type="ECO:0000313" key="4">
    <source>
        <dbReference type="EMBL" id="KAF3890135.1"/>
    </source>
</evidence>
<proteinExistence type="predicted"/>
<feature type="domain" description="DUF3131" evidence="3">
    <location>
        <begin position="65"/>
        <end position="431"/>
    </location>
</feature>
<sequence length="933" mass="103616">MLLNIFSKFHKQKLLRWIALFLIGVLTQCWFYFPTPTFSQNPMVPGNSNSCSIITAPLTPEEQTYARAAWQYFVTNYQPTTGFTNSTGGYPSGTLWDIGNYLMALNAARWLNLTDQKDFDTRLNKFLTTIGNLKLFDDALPNKVYNVATGQLVDYGNNPIERGIGWSALDIGRILAAFDVIRTCHPQYGDWIEGILAKWQLGKAIKDERMQGALVLPDNSTLLVQEGRLGYEEYAARGFELWGFKVPKAIDLKPFKLVEINGIQIPVDTRDFQTTNANNYIVSESYILDGIEFGLQGELADYAARVLEVQKRRYEAIGQLTAVTEDNIDREPYFLYNTVYANGVSWATITDTNQPYPQLRSISTKAAFGWRYLFPDNAYAQKVFDALKDLRSPDNNGYYAGIYEETKQPNKALTGNTNGLILEILYYKARGNRPLIGSSSTNVAAPQPSGNTSSVTSAPSQTTTPTSSAATTPKIVEVTVAPIPPVSRKAPSSKIKLVRPLTLVERRYAEAAWHYFQANYHSKSGLVDDRSDFKGITLWGLGDYLTALHAARTLDIISAQEFDRRTRHLLGALTKLSLFAGELPNRGYDTRTLEPVDYGGNPVPQGTGWSSLDVGRILAALYNLKSYYPEYTEVVDRIVLDWSYLRVVRDGVLSSATTTKDNNGRVLTRVNPETRLGYEEYAARAFQLWGFNVGQSAVGGEYQTALVEGVKVPIQRKRSNTNSNANQYTVSNPFLLYGLEFGIDPQMQALLQPILKAQAERYRRTNTLTAAGTTLIDRKPYTVHSTIVGKGNAWVALGDDGQPVAKGRVVSTALAFAYYALFPQDSYAQELLRGVTDLYNPLTGFYEGFYEATGKTAVGFTGSTNSMVLESLLYAVTNRQPLIRPLTSINSPWWQAVVKGNSGRGLPSSATQKAKWISNGSESYWVSEVGLGS</sequence>
<dbReference type="InterPro" id="IPR021478">
    <property type="entry name" value="DUF3131"/>
</dbReference>
<dbReference type="AlphaFoldDB" id="A0A0C1R2R1"/>
<organism evidence="5">
    <name type="scientific">Tolypothrix bouteillei VB521301</name>
    <dbReference type="NCBI Taxonomy" id="1479485"/>
    <lineage>
        <taxon>Bacteria</taxon>
        <taxon>Bacillati</taxon>
        <taxon>Cyanobacteriota</taxon>
        <taxon>Cyanophyceae</taxon>
        <taxon>Nostocales</taxon>
        <taxon>Tolypothrichaceae</taxon>
        <taxon>Tolypothrix</taxon>
    </lineage>
</organism>
<evidence type="ECO:0000256" key="1">
    <source>
        <dbReference type="SAM" id="MobiDB-lite"/>
    </source>
</evidence>
<dbReference type="STRING" id="1479485.DA73_0234900"/>